<evidence type="ECO:0008006" key="3">
    <source>
        <dbReference type="Google" id="ProtNLM"/>
    </source>
</evidence>
<dbReference type="RefSeq" id="WP_048594912.1">
    <property type="nucleotide sequence ID" value="NZ_CVLB01000001.1"/>
</dbReference>
<organism evidence="1 2">
    <name type="scientific">Brachyspira suanatina</name>
    <dbReference type="NCBI Taxonomy" id="381802"/>
    <lineage>
        <taxon>Bacteria</taxon>
        <taxon>Pseudomonadati</taxon>
        <taxon>Spirochaetota</taxon>
        <taxon>Spirochaetia</taxon>
        <taxon>Brachyspirales</taxon>
        <taxon>Brachyspiraceae</taxon>
        <taxon>Brachyspira</taxon>
    </lineage>
</organism>
<dbReference type="EMBL" id="CVLB01000001">
    <property type="protein sequence ID" value="CRF33871.1"/>
    <property type="molecule type" value="Genomic_DNA"/>
</dbReference>
<evidence type="ECO:0000313" key="2">
    <source>
        <dbReference type="Proteomes" id="UP000043763"/>
    </source>
</evidence>
<sequence>MKFKNYVIIMLFFISIHTLFSQNFNGSPSMVISFNFGTITKKINTTPKAIIEEALMKESSSISIKDYLSFNKIMDSIDFYSDISVVFHTIDMENFSIMIPYKNLNSLKNGLYNLIDTQNIETYYSDGIEYVYLGEDGVIASFYNGILCISFSSSGNYAAMAYNKKLLNGVLLRDRGYSELQNKTSDIKLWADLSLFDLENNYDIDTEYLKDSSISCYLDIGQKNATCGFNVYMPHINISSLDKRLDERMLKFIDDSILFFTLSLDSNEALNILNRYFPNMKEEIEHELSFFETDFNMLGGDLVFSMLDKDNYIMALSLNNYNQFLNLIKNNNEYSSITSLGNNSYFIEAYDFNMYVDQDIVCVFSDTMSYYDISRIINNQNNNFSRKNLGFFMNNNMTFYFNVQNIYRLMQDEYYEYDDIIKELKYISGSLNIKDNKIESNFRIDFKYSTEELLLKTLNSFAESL</sequence>
<evidence type="ECO:0000313" key="1">
    <source>
        <dbReference type="EMBL" id="CRF33871.1"/>
    </source>
</evidence>
<dbReference type="Proteomes" id="UP000043763">
    <property type="component" value="Unassembled WGS sequence"/>
</dbReference>
<gene>
    <name evidence="1" type="ORF">BRSU_1726</name>
</gene>
<name>A0A0G4K7T7_9SPIR</name>
<protein>
    <recommendedName>
        <fullName evidence="3">DUF4836 family protein</fullName>
    </recommendedName>
</protein>
<dbReference type="OrthoDB" id="609910at2"/>
<dbReference type="AlphaFoldDB" id="A0A0G4K7T7"/>
<accession>A0A0G4K7T7</accession>
<reference evidence="2" key="1">
    <citation type="submission" date="2015-04" db="EMBL/GenBank/DDBJ databases">
        <authorList>
            <person name="Mushtaq Mamoona"/>
        </authorList>
    </citation>
    <scope>NUCLEOTIDE SEQUENCE [LARGE SCALE GENOMIC DNA]</scope>
    <source>
        <strain evidence="2">AN4859/03</strain>
    </source>
</reference>
<keyword evidence="2" id="KW-1185">Reference proteome</keyword>
<proteinExistence type="predicted"/>